<dbReference type="InterPro" id="IPR011642">
    <property type="entry name" value="Gate_dom"/>
</dbReference>
<name>A0A252F5P2_9FIRM</name>
<feature type="transmembrane region" description="Helical" evidence="1">
    <location>
        <begin position="74"/>
        <end position="95"/>
    </location>
</feature>
<dbReference type="RefSeq" id="WP_087018545.1">
    <property type="nucleotide sequence ID" value="NZ_CP178353.1"/>
</dbReference>
<dbReference type="AlphaFoldDB" id="A0A252F5P2"/>
<keyword evidence="1" id="KW-1133">Transmembrane helix</keyword>
<proteinExistence type="predicted"/>
<accession>A0A252F5P2</accession>
<feature type="chain" id="PRO_5038353763" description="Nucleoside transporter/FeoB GTPase Gate domain-containing protein" evidence="2">
    <location>
        <begin position="26"/>
        <end position="326"/>
    </location>
</feature>
<comment type="caution">
    <text evidence="4">The sequence shown here is derived from an EMBL/GenBank/DDBJ whole genome shotgun (WGS) entry which is preliminary data.</text>
</comment>
<reference evidence="4 5" key="1">
    <citation type="submission" date="2017-05" db="EMBL/GenBank/DDBJ databases">
        <title>Butyricicoccus porcorum sp. nov. a butyrate-producing bacterium from the swine intestinal tract.</title>
        <authorList>
            <person name="Trachsel J."/>
            <person name="Humphrey S."/>
            <person name="Allen H.K."/>
        </authorList>
    </citation>
    <scope>NUCLEOTIDE SEQUENCE [LARGE SCALE GENOMIC DNA]</scope>
    <source>
        <strain evidence="4">BB10</strain>
    </source>
</reference>
<keyword evidence="2" id="KW-0732">Signal</keyword>
<sequence>MRKLCVCTGCVLFLALLCRYSTDCADAVRAAVTLCLTSVIPSLFPFFAASSLAVSCGLAQELGRLLSPFMRRCFHLPGCGAAALALGFLGGYPAGARMSAELYHSGLCTREEASALAACCNNTGPAFLVGMCGGGLFHSLRAGIFLYAVHIASALLTALLLRPKRTQSAVYAANQTKPLPFFHCLVQAVTSAGHSCLMISAFILFFSVVLCLLRLTGMLSVLCTALTPLLSISGLSASGVHSLLTGCVELTQGLAGLTDHAGTISARLTAVSFLCAFGGLSVLFQTAAATEGLALTRCVYGKCIHACLAALLCALLLLIFPSLSQL</sequence>
<gene>
    <name evidence="4" type="ORF">CBW42_05470</name>
</gene>
<keyword evidence="5" id="KW-1185">Reference proteome</keyword>
<feature type="signal peptide" evidence="2">
    <location>
        <begin position="1"/>
        <end position="25"/>
    </location>
</feature>
<keyword evidence="1" id="KW-0812">Transmembrane</keyword>
<evidence type="ECO:0000256" key="2">
    <source>
        <dbReference type="SAM" id="SignalP"/>
    </source>
</evidence>
<keyword evidence="1" id="KW-0472">Membrane</keyword>
<organism evidence="4 5">
    <name type="scientific">Butyricicoccus porcorum</name>
    <dbReference type="NCBI Taxonomy" id="1945634"/>
    <lineage>
        <taxon>Bacteria</taxon>
        <taxon>Bacillati</taxon>
        <taxon>Bacillota</taxon>
        <taxon>Clostridia</taxon>
        <taxon>Eubacteriales</taxon>
        <taxon>Butyricicoccaceae</taxon>
        <taxon>Butyricicoccus</taxon>
    </lineage>
</organism>
<evidence type="ECO:0000313" key="4">
    <source>
        <dbReference type="EMBL" id="OUM21032.1"/>
    </source>
</evidence>
<evidence type="ECO:0000259" key="3">
    <source>
        <dbReference type="Pfam" id="PF07670"/>
    </source>
</evidence>
<feature type="transmembrane region" description="Helical" evidence="1">
    <location>
        <begin position="299"/>
        <end position="320"/>
    </location>
</feature>
<feature type="transmembrane region" description="Helical" evidence="1">
    <location>
        <begin position="264"/>
        <end position="287"/>
    </location>
</feature>
<feature type="transmembrane region" description="Helical" evidence="1">
    <location>
        <begin position="192"/>
        <end position="213"/>
    </location>
</feature>
<feature type="transmembrane region" description="Helical" evidence="1">
    <location>
        <begin position="144"/>
        <end position="161"/>
    </location>
</feature>
<evidence type="ECO:0000256" key="1">
    <source>
        <dbReference type="SAM" id="Phobius"/>
    </source>
</evidence>
<dbReference type="EMBL" id="NHOC01000004">
    <property type="protein sequence ID" value="OUM21032.1"/>
    <property type="molecule type" value="Genomic_DNA"/>
</dbReference>
<dbReference type="Proteomes" id="UP000194903">
    <property type="component" value="Unassembled WGS sequence"/>
</dbReference>
<protein>
    <recommendedName>
        <fullName evidence="3">Nucleoside transporter/FeoB GTPase Gate domain-containing protein</fullName>
    </recommendedName>
</protein>
<dbReference type="Pfam" id="PF07670">
    <property type="entry name" value="Gate"/>
    <property type="match status" value="1"/>
</dbReference>
<evidence type="ECO:0000313" key="5">
    <source>
        <dbReference type="Proteomes" id="UP000194903"/>
    </source>
</evidence>
<feature type="domain" description="Nucleoside transporter/FeoB GTPase Gate" evidence="3">
    <location>
        <begin position="37"/>
        <end position="119"/>
    </location>
</feature>